<keyword evidence="1" id="KW-0812">Transmembrane</keyword>
<name>A0A199UD00_MANES</name>
<gene>
    <name evidence="2" type="ORF">MANES_S010000</name>
</gene>
<protein>
    <submittedName>
        <fullName evidence="2">Uncharacterized protein</fullName>
    </submittedName>
</protein>
<evidence type="ECO:0000313" key="2">
    <source>
        <dbReference type="EMBL" id="OAY22328.1"/>
    </source>
</evidence>
<reference evidence="2" key="1">
    <citation type="submission" date="2016-02" db="EMBL/GenBank/DDBJ databases">
        <title>WGS assembly of Manihot esculenta.</title>
        <authorList>
            <person name="Bredeson J.V."/>
            <person name="Prochnik S.E."/>
            <person name="Lyons J.B."/>
            <person name="Schmutz J."/>
            <person name="Grimwood J."/>
            <person name="Vrebalov J."/>
            <person name="Bart R.S."/>
            <person name="Amuge T."/>
            <person name="Ferguson M.E."/>
            <person name="Green R."/>
            <person name="Putnam N."/>
            <person name="Stites J."/>
            <person name="Rounsley S."/>
            <person name="Rokhsar D.S."/>
        </authorList>
    </citation>
    <scope>NUCLEOTIDE SEQUENCE [LARGE SCALE GENOMIC DNA]</scope>
    <source>
        <tissue evidence="2">Leaf</tissue>
    </source>
</reference>
<keyword evidence="1" id="KW-1133">Transmembrane helix</keyword>
<dbReference type="AlphaFoldDB" id="A0A199UD00"/>
<proteinExistence type="predicted"/>
<dbReference type="STRING" id="3983.A0A199UD00"/>
<organism evidence="2">
    <name type="scientific">Manihot esculenta</name>
    <name type="common">Cassava</name>
    <name type="synonym">Jatropha manihot</name>
    <dbReference type="NCBI Taxonomy" id="3983"/>
    <lineage>
        <taxon>Eukaryota</taxon>
        <taxon>Viridiplantae</taxon>
        <taxon>Streptophyta</taxon>
        <taxon>Embryophyta</taxon>
        <taxon>Tracheophyta</taxon>
        <taxon>Spermatophyta</taxon>
        <taxon>Magnoliopsida</taxon>
        <taxon>eudicotyledons</taxon>
        <taxon>Gunneridae</taxon>
        <taxon>Pentapetalae</taxon>
        <taxon>rosids</taxon>
        <taxon>fabids</taxon>
        <taxon>Malpighiales</taxon>
        <taxon>Euphorbiaceae</taxon>
        <taxon>Crotonoideae</taxon>
        <taxon>Manihoteae</taxon>
        <taxon>Manihot</taxon>
    </lineage>
</organism>
<evidence type="ECO:0000256" key="1">
    <source>
        <dbReference type="SAM" id="Phobius"/>
    </source>
</evidence>
<keyword evidence="1" id="KW-0472">Membrane</keyword>
<dbReference type="EMBL" id="KV450444">
    <property type="protein sequence ID" value="OAY22328.1"/>
    <property type="molecule type" value="Genomic_DNA"/>
</dbReference>
<sequence length="78" mass="8820">MEKIGLKTKNQVKRLKGLRISMEKLESPWKEDVIKPSKKTIQDIQAKFTSIDDLIAILLMQGSGCCSLLVLLLINARH</sequence>
<feature type="transmembrane region" description="Helical" evidence="1">
    <location>
        <begin position="54"/>
        <end position="74"/>
    </location>
</feature>
<accession>A0A199UD00</accession>